<dbReference type="GO" id="GO:0005506">
    <property type="term" value="F:iron ion binding"/>
    <property type="evidence" value="ECO:0007669"/>
    <property type="project" value="InterPro"/>
</dbReference>
<dbReference type="PRINTS" id="PR00359">
    <property type="entry name" value="BP450"/>
</dbReference>
<name>A0A6J6EHG9_9ZZZZ</name>
<dbReference type="FunFam" id="1.10.630.10:FF:000018">
    <property type="entry name" value="Cytochrome P450 monooxygenase"/>
    <property type="match status" value="1"/>
</dbReference>
<dbReference type="InterPro" id="IPR001128">
    <property type="entry name" value="Cyt_P450"/>
</dbReference>
<dbReference type="InterPro" id="IPR036396">
    <property type="entry name" value="Cyt_P450_sf"/>
</dbReference>
<dbReference type="PANTHER" id="PTHR46696:SF4">
    <property type="entry name" value="BIOTIN BIOSYNTHESIS CYTOCHROME P450"/>
    <property type="match status" value="1"/>
</dbReference>
<dbReference type="GO" id="GO:0008395">
    <property type="term" value="F:steroid hydroxylase activity"/>
    <property type="evidence" value="ECO:0007669"/>
    <property type="project" value="TreeGrafter"/>
</dbReference>
<evidence type="ECO:0000256" key="1">
    <source>
        <dbReference type="ARBA" id="ARBA00010617"/>
    </source>
</evidence>
<dbReference type="EMBL" id="CAEZTS010000044">
    <property type="protein sequence ID" value="CAB4575971.1"/>
    <property type="molecule type" value="Genomic_DNA"/>
</dbReference>
<dbReference type="CDD" id="cd11033">
    <property type="entry name" value="CYP142-like"/>
    <property type="match status" value="1"/>
</dbReference>
<evidence type="ECO:0000256" key="3">
    <source>
        <dbReference type="ARBA" id="ARBA00022723"/>
    </source>
</evidence>
<dbReference type="GO" id="GO:0020037">
    <property type="term" value="F:heme binding"/>
    <property type="evidence" value="ECO:0007669"/>
    <property type="project" value="InterPro"/>
</dbReference>
<dbReference type="Gene3D" id="1.10.630.10">
    <property type="entry name" value="Cytochrome P450"/>
    <property type="match status" value="1"/>
</dbReference>
<dbReference type="GO" id="GO:0036199">
    <property type="term" value="F:cholest-4-en-3-one 26-monooxygenase activity"/>
    <property type="evidence" value="ECO:0007669"/>
    <property type="project" value="TreeGrafter"/>
</dbReference>
<evidence type="ECO:0000256" key="6">
    <source>
        <dbReference type="ARBA" id="ARBA00023033"/>
    </source>
</evidence>
<evidence type="ECO:0000256" key="5">
    <source>
        <dbReference type="ARBA" id="ARBA00023004"/>
    </source>
</evidence>
<keyword evidence="5" id="KW-0408">Iron</keyword>
<dbReference type="AlphaFoldDB" id="A0A6J6EHG9"/>
<keyword evidence="4" id="KW-0560">Oxidoreductase</keyword>
<evidence type="ECO:0000313" key="7">
    <source>
        <dbReference type="EMBL" id="CAB4575971.1"/>
    </source>
</evidence>
<gene>
    <name evidence="7" type="ORF">UFOPK1722_00679</name>
</gene>
<dbReference type="Pfam" id="PF00067">
    <property type="entry name" value="p450"/>
    <property type="match status" value="1"/>
</dbReference>
<accession>A0A6J6EHG9</accession>
<dbReference type="GO" id="GO:0006707">
    <property type="term" value="P:cholesterol catabolic process"/>
    <property type="evidence" value="ECO:0007669"/>
    <property type="project" value="TreeGrafter"/>
</dbReference>
<dbReference type="SUPFAM" id="SSF48264">
    <property type="entry name" value="Cytochrome P450"/>
    <property type="match status" value="1"/>
</dbReference>
<comment type="similarity">
    <text evidence="1">Belongs to the cytochrome P450 family.</text>
</comment>
<evidence type="ECO:0000256" key="2">
    <source>
        <dbReference type="ARBA" id="ARBA00022617"/>
    </source>
</evidence>
<keyword evidence="3" id="KW-0479">Metal-binding</keyword>
<sequence length="412" mass="47022">MDEQRHEIDPELDFTVSLTGGRGEAGHPTRPEIRLLSPDFYADFDELTTWMRAEAPLYWDDHTGIWGAASHELVSMMSREWHTFCSGKGSRPESSVPSMINFDAPEHTKRRRLVGAGFTPRRVAEHEPFLRRVVNELIDRVIDTGECDIVRDIATPLPMLMIGELMGLPREDNDMLLHWSDLFATGGEEIRSEVERAVVEWNDYIMRKVHERRGGDGQDLVSLVVNAEWEGQSLSDLDVMFETMLVLVGGDETTRHVISGGVAALLQHPDQMDRLRTDSALLPTAIEEMLRWSSPIRNMNRTATKDVEVNGHLIREGDRVLLLYPSANRDEKVFNDPFRFDVGRTPNDHVAFGAYGRHHCLGAPLARLELRIMFEELLRRMDDIRLTSDHIPWRRGNFVLGPNSVPVSFRPR</sequence>
<dbReference type="InterPro" id="IPR002397">
    <property type="entry name" value="Cyt_P450_B"/>
</dbReference>
<protein>
    <submittedName>
        <fullName evidence="7">Unannotated protein</fullName>
    </submittedName>
</protein>
<evidence type="ECO:0000256" key="4">
    <source>
        <dbReference type="ARBA" id="ARBA00023002"/>
    </source>
</evidence>
<keyword evidence="6" id="KW-0503">Monooxygenase</keyword>
<dbReference type="PANTHER" id="PTHR46696">
    <property type="entry name" value="P450, PUTATIVE (EUROFUNG)-RELATED"/>
    <property type="match status" value="1"/>
</dbReference>
<organism evidence="7">
    <name type="scientific">freshwater metagenome</name>
    <dbReference type="NCBI Taxonomy" id="449393"/>
    <lineage>
        <taxon>unclassified sequences</taxon>
        <taxon>metagenomes</taxon>
        <taxon>ecological metagenomes</taxon>
    </lineage>
</organism>
<proteinExistence type="inferred from homology"/>
<keyword evidence="2" id="KW-0349">Heme</keyword>
<reference evidence="7" key="1">
    <citation type="submission" date="2020-05" db="EMBL/GenBank/DDBJ databases">
        <authorList>
            <person name="Chiriac C."/>
            <person name="Salcher M."/>
            <person name="Ghai R."/>
            <person name="Kavagutti S V."/>
        </authorList>
    </citation>
    <scope>NUCLEOTIDE SEQUENCE</scope>
</reference>